<dbReference type="PRINTS" id="PR00421">
    <property type="entry name" value="THIOREDOXIN"/>
</dbReference>
<dbReference type="InterPro" id="IPR036249">
    <property type="entry name" value="Thioredoxin-like_sf"/>
</dbReference>
<dbReference type="AlphaFoldDB" id="A0AAD8AGW4"/>
<feature type="domain" description="Thioredoxin" evidence="3">
    <location>
        <begin position="133"/>
        <end position="260"/>
    </location>
</feature>
<comment type="similarity">
    <text evidence="1">Belongs to the protein disulfide isomerase family.</text>
</comment>
<dbReference type="InterPro" id="IPR017937">
    <property type="entry name" value="Thioredoxin_CS"/>
</dbReference>
<evidence type="ECO:0000313" key="5">
    <source>
        <dbReference type="Proteomes" id="UP001233999"/>
    </source>
</evidence>
<dbReference type="Pfam" id="PF00085">
    <property type="entry name" value="Thioredoxin"/>
    <property type="match status" value="2"/>
</dbReference>
<dbReference type="Gene3D" id="3.40.30.10">
    <property type="entry name" value="Glutaredoxin"/>
    <property type="match status" value="2"/>
</dbReference>
<evidence type="ECO:0000259" key="3">
    <source>
        <dbReference type="PROSITE" id="PS51352"/>
    </source>
</evidence>
<dbReference type="GO" id="GO:0003756">
    <property type="term" value="F:protein disulfide isomerase activity"/>
    <property type="evidence" value="ECO:0007669"/>
    <property type="project" value="TreeGrafter"/>
</dbReference>
<dbReference type="GO" id="GO:0005783">
    <property type="term" value="C:endoplasmic reticulum"/>
    <property type="evidence" value="ECO:0007669"/>
    <property type="project" value="TreeGrafter"/>
</dbReference>
<accession>A0AAD8AGW4</accession>
<evidence type="ECO:0000256" key="1">
    <source>
        <dbReference type="ARBA" id="ARBA00006347"/>
    </source>
</evidence>
<feature type="region of interest" description="Disordered" evidence="2">
    <location>
        <begin position="1"/>
        <end position="23"/>
    </location>
</feature>
<proteinExistence type="inferred from homology"/>
<dbReference type="SUPFAM" id="SSF52833">
    <property type="entry name" value="Thioredoxin-like"/>
    <property type="match status" value="2"/>
</dbReference>
<dbReference type="EMBL" id="JASPKZ010001222">
    <property type="protein sequence ID" value="KAJ9598381.1"/>
    <property type="molecule type" value="Genomic_DNA"/>
</dbReference>
<keyword evidence="5" id="KW-1185">Reference proteome</keyword>
<sequence length="269" mass="30878">MRDPREPPPPPPPETPWSEEPSEVVHLNDETFKSFLKKKKHVLVMFYAPLFFPCESLNQEFTAAAEYFKDDPKVEFAAVDCTRFTSICKAVDVKGYPTIKYFHYYTKETKNYNGGRLEDDFVNFMKNPTSPVTLTTSEKTDREEWSSYEGAENVVHLMDDSFDALISSGESVLVMFYAPWCGHCKRMKPAYSLAALQMKQENIEGILAAVDATLNPKLSNKFNIVGYPTLKYFNNGKYIADYDRKRSTEDIKSFMQLPPIEDTAMKDEL</sequence>
<gene>
    <name evidence="4" type="ORF">L9F63_010903</name>
</gene>
<organism evidence="4 5">
    <name type="scientific">Diploptera punctata</name>
    <name type="common">Pacific beetle cockroach</name>
    <dbReference type="NCBI Taxonomy" id="6984"/>
    <lineage>
        <taxon>Eukaryota</taxon>
        <taxon>Metazoa</taxon>
        <taxon>Ecdysozoa</taxon>
        <taxon>Arthropoda</taxon>
        <taxon>Hexapoda</taxon>
        <taxon>Insecta</taxon>
        <taxon>Pterygota</taxon>
        <taxon>Neoptera</taxon>
        <taxon>Polyneoptera</taxon>
        <taxon>Dictyoptera</taxon>
        <taxon>Blattodea</taxon>
        <taxon>Blaberoidea</taxon>
        <taxon>Blaberidae</taxon>
        <taxon>Diplopterinae</taxon>
        <taxon>Diploptera</taxon>
    </lineage>
</organism>
<dbReference type="GO" id="GO:0006457">
    <property type="term" value="P:protein folding"/>
    <property type="evidence" value="ECO:0007669"/>
    <property type="project" value="TreeGrafter"/>
</dbReference>
<evidence type="ECO:0000256" key="2">
    <source>
        <dbReference type="SAM" id="MobiDB-lite"/>
    </source>
</evidence>
<name>A0AAD8AGW4_DIPPU</name>
<dbReference type="PANTHER" id="PTHR45672:SF2">
    <property type="entry name" value="PROTEIN DISULFIDE-ISOMERASE A5"/>
    <property type="match status" value="1"/>
</dbReference>
<protein>
    <recommendedName>
        <fullName evidence="3">Thioredoxin domain-containing protein</fullName>
    </recommendedName>
</protein>
<dbReference type="Proteomes" id="UP001233999">
    <property type="component" value="Unassembled WGS sequence"/>
</dbReference>
<reference evidence="4" key="1">
    <citation type="journal article" date="2023" name="IScience">
        <title>Live-bearing cockroach genome reveals convergent evolutionary mechanisms linked to viviparity in insects and beyond.</title>
        <authorList>
            <person name="Fouks B."/>
            <person name="Harrison M.C."/>
            <person name="Mikhailova A.A."/>
            <person name="Marchal E."/>
            <person name="English S."/>
            <person name="Carruthers M."/>
            <person name="Jennings E.C."/>
            <person name="Chiamaka E.L."/>
            <person name="Frigard R.A."/>
            <person name="Pippel M."/>
            <person name="Attardo G.M."/>
            <person name="Benoit J.B."/>
            <person name="Bornberg-Bauer E."/>
            <person name="Tobe S.S."/>
        </authorList>
    </citation>
    <scope>NUCLEOTIDE SEQUENCE</scope>
    <source>
        <strain evidence="4">Stay&amp;Tobe</strain>
    </source>
</reference>
<dbReference type="PROSITE" id="PS00194">
    <property type="entry name" value="THIOREDOXIN_1"/>
    <property type="match status" value="1"/>
</dbReference>
<reference evidence="4" key="2">
    <citation type="submission" date="2023-05" db="EMBL/GenBank/DDBJ databases">
        <authorList>
            <person name="Fouks B."/>
        </authorList>
    </citation>
    <scope>NUCLEOTIDE SEQUENCE</scope>
    <source>
        <strain evidence="4">Stay&amp;Tobe</strain>
        <tissue evidence="4">Testes</tissue>
    </source>
</reference>
<comment type="caution">
    <text evidence="4">The sequence shown here is derived from an EMBL/GenBank/DDBJ whole genome shotgun (WGS) entry which is preliminary data.</text>
</comment>
<dbReference type="PANTHER" id="PTHR45672">
    <property type="entry name" value="PROTEIN DISULFIDE-ISOMERASE C17H9.14C-RELATED"/>
    <property type="match status" value="1"/>
</dbReference>
<dbReference type="InterPro" id="IPR013766">
    <property type="entry name" value="Thioredoxin_domain"/>
</dbReference>
<dbReference type="PROSITE" id="PS51352">
    <property type="entry name" value="THIOREDOXIN_2"/>
    <property type="match status" value="2"/>
</dbReference>
<feature type="domain" description="Thioredoxin" evidence="3">
    <location>
        <begin position="4"/>
        <end position="130"/>
    </location>
</feature>
<dbReference type="InterPro" id="IPR051063">
    <property type="entry name" value="PDI"/>
</dbReference>
<evidence type="ECO:0000313" key="4">
    <source>
        <dbReference type="EMBL" id="KAJ9598381.1"/>
    </source>
</evidence>